<evidence type="ECO:0000313" key="1">
    <source>
        <dbReference type="EMBL" id="GFN89833.1"/>
    </source>
</evidence>
<name>A0AAV3Z3F7_9GAST</name>
<reference evidence="1 2" key="1">
    <citation type="journal article" date="2021" name="Elife">
        <title>Chloroplast acquisition without the gene transfer in kleptoplastic sea slugs, Plakobranchus ocellatus.</title>
        <authorList>
            <person name="Maeda T."/>
            <person name="Takahashi S."/>
            <person name="Yoshida T."/>
            <person name="Shimamura S."/>
            <person name="Takaki Y."/>
            <person name="Nagai Y."/>
            <person name="Toyoda A."/>
            <person name="Suzuki Y."/>
            <person name="Arimoto A."/>
            <person name="Ishii H."/>
            <person name="Satoh N."/>
            <person name="Nishiyama T."/>
            <person name="Hasebe M."/>
            <person name="Maruyama T."/>
            <person name="Minagawa J."/>
            <person name="Obokata J."/>
            <person name="Shigenobu S."/>
        </authorList>
    </citation>
    <scope>NUCLEOTIDE SEQUENCE [LARGE SCALE GENOMIC DNA]</scope>
</reference>
<keyword evidence="2" id="KW-1185">Reference proteome</keyword>
<organism evidence="1 2">
    <name type="scientific">Plakobranchus ocellatus</name>
    <dbReference type="NCBI Taxonomy" id="259542"/>
    <lineage>
        <taxon>Eukaryota</taxon>
        <taxon>Metazoa</taxon>
        <taxon>Spiralia</taxon>
        <taxon>Lophotrochozoa</taxon>
        <taxon>Mollusca</taxon>
        <taxon>Gastropoda</taxon>
        <taxon>Heterobranchia</taxon>
        <taxon>Euthyneura</taxon>
        <taxon>Panpulmonata</taxon>
        <taxon>Sacoglossa</taxon>
        <taxon>Placobranchoidea</taxon>
        <taxon>Plakobranchidae</taxon>
        <taxon>Plakobranchus</taxon>
    </lineage>
</organism>
<dbReference type="AlphaFoldDB" id="A0AAV3Z3F7"/>
<dbReference type="Proteomes" id="UP000735302">
    <property type="component" value="Unassembled WGS sequence"/>
</dbReference>
<gene>
    <name evidence="1" type="ORF">PoB_001633900</name>
</gene>
<comment type="caution">
    <text evidence="1">The sequence shown here is derived from an EMBL/GenBank/DDBJ whole genome shotgun (WGS) entry which is preliminary data.</text>
</comment>
<proteinExistence type="predicted"/>
<accession>A0AAV3Z3F7</accession>
<evidence type="ECO:0000313" key="2">
    <source>
        <dbReference type="Proteomes" id="UP000735302"/>
    </source>
</evidence>
<dbReference type="EMBL" id="BLXT01001968">
    <property type="protein sequence ID" value="GFN89833.1"/>
    <property type="molecule type" value="Genomic_DNA"/>
</dbReference>
<sequence length="201" mass="22889">MATATLERSSDIMTTGTTLWEDDCPLIGDGDCSPANGKEKKMFTNLNNTQKPLMQVAYSHCSSTFRWKDGRILEILLYSKLANVSTSTRVSTVLYWDDRKCNVRADDRSRESREEGGRQTVSVTPPLLLRTGIRWNRRQDGESPYRMRVKAMKREPSFDRNYTILYFTGGTSVEWTRVGGYGVDRSGCMERQPARLIPLGK</sequence>
<protein>
    <submittedName>
        <fullName evidence="1">Uncharacterized protein</fullName>
    </submittedName>
</protein>